<dbReference type="SUPFAM" id="SSF54523">
    <property type="entry name" value="Pili subunits"/>
    <property type="match status" value="1"/>
</dbReference>
<comment type="caution">
    <text evidence="6">The sequence shown here is derived from an EMBL/GenBank/DDBJ whole genome shotgun (WGS) entry which is preliminary data.</text>
</comment>
<dbReference type="InterPro" id="IPR045584">
    <property type="entry name" value="Pilin-like"/>
</dbReference>
<dbReference type="AlphaFoldDB" id="A0AAW6U3I4"/>
<dbReference type="PANTHER" id="PTHR30093">
    <property type="entry name" value="GENERAL SECRETION PATHWAY PROTEIN G"/>
    <property type="match status" value="1"/>
</dbReference>
<proteinExistence type="predicted"/>
<gene>
    <name evidence="6" type="ORF">QJ522_18820</name>
</gene>
<dbReference type="PROSITE" id="PS00409">
    <property type="entry name" value="PROKAR_NTER_METHYL"/>
    <property type="match status" value="1"/>
</dbReference>
<dbReference type="PANTHER" id="PTHR30093:SF44">
    <property type="entry name" value="TYPE II SECRETION SYSTEM CORE PROTEIN G"/>
    <property type="match status" value="1"/>
</dbReference>
<evidence type="ECO:0000256" key="1">
    <source>
        <dbReference type="ARBA" id="ARBA00004167"/>
    </source>
</evidence>
<dbReference type="NCBIfam" id="TIGR02532">
    <property type="entry name" value="IV_pilin_GFxxxE"/>
    <property type="match status" value="1"/>
</dbReference>
<dbReference type="GO" id="GO:0016020">
    <property type="term" value="C:membrane"/>
    <property type="evidence" value="ECO:0007669"/>
    <property type="project" value="UniProtKB-SubCell"/>
</dbReference>
<dbReference type="Gene3D" id="3.30.700.10">
    <property type="entry name" value="Glycoprotein, Type 4 Pilin"/>
    <property type="match status" value="1"/>
</dbReference>
<dbReference type="Pfam" id="PF07963">
    <property type="entry name" value="N_methyl"/>
    <property type="match status" value="1"/>
</dbReference>
<evidence type="ECO:0000256" key="5">
    <source>
        <dbReference type="ARBA" id="ARBA00023136"/>
    </source>
</evidence>
<keyword evidence="2" id="KW-0488">Methylation</keyword>
<keyword evidence="7" id="KW-1185">Reference proteome</keyword>
<protein>
    <submittedName>
        <fullName evidence="6">Prepilin-type N-terminal cleavage/methylation domain-containing protein</fullName>
    </submittedName>
</protein>
<dbReference type="EMBL" id="JASCXX010000028">
    <property type="protein sequence ID" value="MDI6451122.1"/>
    <property type="molecule type" value="Genomic_DNA"/>
</dbReference>
<keyword evidence="3" id="KW-0812">Transmembrane</keyword>
<sequence>MRREKGFTLVELLVVVLILGALAAIAIPRISQSAETAKINACKTNVNLLNSQIELFRANTGDWPKSLDDLDGSDYFPDGLPECPFGTTYSYKNEKPYRVAEHDHGGSGKPEK</sequence>
<comment type="subcellular location">
    <subcellularLocation>
        <location evidence="1">Membrane</location>
        <topology evidence="1">Single-pass membrane protein</topology>
    </subcellularLocation>
</comment>
<dbReference type="InterPro" id="IPR000983">
    <property type="entry name" value="Bac_GSPG_pilin"/>
</dbReference>
<keyword evidence="4" id="KW-1133">Transmembrane helix</keyword>
<organism evidence="6 7">
    <name type="scientific">Anaerobaca lacustris</name>
    <dbReference type="NCBI Taxonomy" id="3044600"/>
    <lineage>
        <taxon>Bacteria</taxon>
        <taxon>Pseudomonadati</taxon>
        <taxon>Planctomycetota</taxon>
        <taxon>Phycisphaerae</taxon>
        <taxon>Sedimentisphaerales</taxon>
        <taxon>Anaerobacaceae</taxon>
        <taxon>Anaerobaca</taxon>
    </lineage>
</organism>
<evidence type="ECO:0000256" key="4">
    <source>
        <dbReference type="ARBA" id="ARBA00022989"/>
    </source>
</evidence>
<name>A0AAW6U3I4_9BACT</name>
<dbReference type="InterPro" id="IPR012902">
    <property type="entry name" value="N_methyl_site"/>
</dbReference>
<evidence type="ECO:0000256" key="2">
    <source>
        <dbReference type="ARBA" id="ARBA00022481"/>
    </source>
</evidence>
<dbReference type="RefSeq" id="WP_349246531.1">
    <property type="nucleotide sequence ID" value="NZ_JASCXX010000028.1"/>
</dbReference>
<reference evidence="6" key="1">
    <citation type="submission" date="2023-05" db="EMBL/GenBank/DDBJ databases">
        <title>Anaerotaeda fermentans gen. nov., sp. nov., a novel anaerobic planctomycete of the new family within the order Sedimentisphaerales isolated from Taman Peninsula, Russia.</title>
        <authorList>
            <person name="Khomyakova M.A."/>
            <person name="Merkel A.Y."/>
            <person name="Slobodkin A.I."/>
        </authorList>
    </citation>
    <scope>NUCLEOTIDE SEQUENCE</scope>
    <source>
        <strain evidence="6">M17dextr</strain>
    </source>
</reference>
<evidence type="ECO:0000313" key="7">
    <source>
        <dbReference type="Proteomes" id="UP001431776"/>
    </source>
</evidence>
<dbReference type="PRINTS" id="PR00813">
    <property type="entry name" value="BCTERIALGSPG"/>
</dbReference>
<dbReference type="GO" id="GO:0015628">
    <property type="term" value="P:protein secretion by the type II secretion system"/>
    <property type="evidence" value="ECO:0007669"/>
    <property type="project" value="InterPro"/>
</dbReference>
<evidence type="ECO:0000313" key="6">
    <source>
        <dbReference type="EMBL" id="MDI6451122.1"/>
    </source>
</evidence>
<dbReference type="Proteomes" id="UP001431776">
    <property type="component" value="Unassembled WGS sequence"/>
</dbReference>
<dbReference type="GO" id="GO:0015627">
    <property type="term" value="C:type II protein secretion system complex"/>
    <property type="evidence" value="ECO:0007669"/>
    <property type="project" value="InterPro"/>
</dbReference>
<evidence type="ECO:0000256" key="3">
    <source>
        <dbReference type="ARBA" id="ARBA00022692"/>
    </source>
</evidence>
<accession>A0AAW6U3I4</accession>
<keyword evidence="5" id="KW-0472">Membrane</keyword>